<reference evidence="2" key="2">
    <citation type="submission" date="2015-01" db="EMBL/GenBank/DDBJ databases">
        <title>Evolutionary Origins and Diversification of the Mycorrhizal Mutualists.</title>
        <authorList>
            <consortium name="DOE Joint Genome Institute"/>
            <consortium name="Mycorrhizal Genomics Consortium"/>
            <person name="Kohler A."/>
            <person name="Kuo A."/>
            <person name="Nagy L.G."/>
            <person name="Floudas D."/>
            <person name="Copeland A."/>
            <person name="Barry K.W."/>
            <person name="Cichocki N."/>
            <person name="Veneault-Fourrey C."/>
            <person name="LaButti K."/>
            <person name="Lindquist E.A."/>
            <person name="Lipzen A."/>
            <person name="Lundell T."/>
            <person name="Morin E."/>
            <person name="Murat C."/>
            <person name="Riley R."/>
            <person name="Ohm R."/>
            <person name="Sun H."/>
            <person name="Tunlid A."/>
            <person name="Henrissat B."/>
            <person name="Grigoriev I.V."/>
            <person name="Hibbett D.S."/>
            <person name="Martin F."/>
        </authorList>
    </citation>
    <scope>NUCLEOTIDE SEQUENCE [LARGE SCALE GENOMIC DNA]</scope>
    <source>
        <strain evidence="2">F 1598</strain>
    </source>
</reference>
<dbReference type="Proteomes" id="UP000054166">
    <property type="component" value="Unassembled WGS sequence"/>
</dbReference>
<gene>
    <name evidence="1" type="ORF">PILCRDRAFT_204829</name>
</gene>
<sequence>MSIDAWKLGERQDKLIPSRVFMISFSSQRFVYPLAKNSLVMRIRSRELAISTGSTRKATLLLLLPRFPGTGQKYRKESARSLVWHIVPLCECQTESESDPFDVLITDGESKSVIVEVCAAVLFPCFALTLSRRSLLDL</sequence>
<keyword evidence="2" id="KW-1185">Reference proteome</keyword>
<proteinExistence type="predicted"/>
<evidence type="ECO:0000313" key="1">
    <source>
        <dbReference type="EMBL" id="KIM90018.1"/>
    </source>
</evidence>
<name>A0A0C3BTX9_PILCF</name>
<dbReference type="HOGENOM" id="CLU_1856026_0_0_1"/>
<dbReference type="EMBL" id="KN832974">
    <property type="protein sequence ID" value="KIM90018.1"/>
    <property type="molecule type" value="Genomic_DNA"/>
</dbReference>
<evidence type="ECO:0000313" key="2">
    <source>
        <dbReference type="Proteomes" id="UP000054166"/>
    </source>
</evidence>
<dbReference type="InParanoid" id="A0A0C3BTX9"/>
<protein>
    <submittedName>
        <fullName evidence="1">Uncharacterized protein</fullName>
    </submittedName>
</protein>
<reference evidence="1 2" key="1">
    <citation type="submission" date="2014-04" db="EMBL/GenBank/DDBJ databases">
        <authorList>
            <consortium name="DOE Joint Genome Institute"/>
            <person name="Kuo A."/>
            <person name="Tarkka M."/>
            <person name="Buscot F."/>
            <person name="Kohler A."/>
            <person name="Nagy L.G."/>
            <person name="Floudas D."/>
            <person name="Copeland A."/>
            <person name="Barry K.W."/>
            <person name="Cichocki N."/>
            <person name="Veneault-Fourrey C."/>
            <person name="LaButti K."/>
            <person name="Lindquist E.A."/>
            <person name="Lipzen A."/>
            <person name="Lundell T."/>
            <person name="Morin E."/>
            <person name="Murat C."/>
            <person name="Sun H."/>
            <person name="Tunlid A."/>
            <person name="Henrissat B."/>
            <person name="Grigoriev I.V."/>
            <person name="Hibbett D.S."/>
            <person name="Martin F."/>
            <person name="Nordberg H.P."/>
            <person name="Cantor M.N."/>
            <person name="Hua S.X."/>
        </authorList>
    </citation>
    <scope>NUCLEOTIDE SEQUENCE [LARGE SCALE GENOMIC DNA]</scope>
    <source>
        <strain evidence="1 2">F 1598</strain>
    </source>
</reference>
<organism evidence="1 2">
    <name type="scientific">Piloderma croceum (strain F 1598)</name>
    <dbReference type="NCBI Taxonomy" id="765440"/>
    <lineage>
        <taxon>Eukaryota</taxon>
        <taxon>Fungi</taxon>
        <taxon>Dikarya</taxon>
        <taxon>Basidiomycota</taxon>
        <taxon>Agaricomycotina</taxon>
        <taxon>Agaricomycetes</taxon>
        <taxon>Agaricomycetidae</taxon>
        <taxon>Atheliales</taxon>
        <taxon>Atheliaceae</taxon>
        <taxon>Piloderma</taxon>
    </lineage>
</organism>
<dbReference type="AlphaFoldDB" id="A0A0C3BTX9"/>
<accession>A0A0C3BTX9</accession>